<comment type="caution">
    <text evidence="2">The sequence shown here is derived from an EMBL/GenBank/DDBJ whole genome shotgun (WGS) entry which is preliminary data.</text>
</comment>
<feature type="region of interest" description="Disordered" evidence="1">
    <location>
        <begin position="69"/>
        <end position="89"/>
    </location>
</feature>
<dbReference type="EMBL" id="MDYM01000004">
    <property type="protein sequence ID" value="OQD67080.1"/>
    <property type="molecule type" value="Genomic_DNA"/>
</dbReference>
<evidence type="ECO:0000313" key="3">
    <source>
        <dbReference type="Proteomes" id="UP000191408"/>
    </source>
</evidence>
<dbReference type="AlphaFoldDB" id="A0A1V6NQZ9"/>
<feature type="region of interest" description="Disordered" evidence="1">
    <location>
        <begin position="145"/>
        <end position="194"/>
    </location>
</feature>
<dbReference type="InterPro" id="IPR046670">
    <property type="entry name" value="DUF6540"/>
</dbReference>
<organism evidence="2 3">
    <name type="scientific">Penicillium polonicum</name>
    <dbReference type="NCBI Taxonomy" id="60169"/>
    <lineage>
        <taxon>Eukaryota</taxon>
        <taxon>Fungi</taxon>
        <taxon>Dikarya</taxon>
        <taxon>Ascomycota</taxon>
        <taxon>Pezizomycotina</taxon>
        <taxon>Eurotiomycetes</taxon>
        <taxon>Eurotiomycetidae</taxon>
        <taxon>Eurotiales</taxon>
        <taxon>Aspergillaceae</taxon>
        <taxon>Penicillium</taxon>
    </lineage>
</organism>
<feature type="region of interest" description="Disordered" evidence="1">
    <location>
        <begin position="1"/>
        <end position="45"/>
    </location>
</feature>
<evidence type="ECO:0000313" key="2">
    <source>
        <dbReference type="EMBL" id="OQD67080.1"/>
    </source>
</evidence>
<dbReference type="Proteomes" id="UP000191408">
    <property type="component" value="Unassembled WGS sequence"/>
</dbReference>
<feature type="compositionally biased region" description="Basic and acidic residues" evidence="1">
    <location>
        <begin position="69"/>
        <end position="79"/>
    </location>
</feature>
<dbReference type="Pfam" id="PF20174">
    <property type="entry name" value="DUF6540"/>
    <property type="match status" value="1"/>
</dbReference>
<name>A0A1V6NQZ9_PENPO</name>
<evidence type="ECO:0000256" key="1">
    <source>
        <dbReference type="SAM" id="MobiDB-lite"/>
    </source>
</evidence>
<protein>
    <submittedName>
        <fullName evidence="2">Uncharacterized protein</fullName>
    </submittedName>
</protein>
<feature type="compositionally biased region" description="Low complexity" evidence="1">
    <location>
        <begin position="1"/>
        <end position="19"/>
    </location>
</feature>
<reference evidence="3" key="1">
    <citation type="journal article" date="2017" name="Nat. Microbiol.">
        <title>Global analysis of biosynthetic gene clusters reveals vast potential of secondary metabolite production in Penicillium species.</title>
        <authorList>
            <person name="Nielsen J.C."/>
            <person name="Grijseels S."/>
            <person name="Prigent S."/>
            <person name="Ji B."/>
            <person name="Dainat J."/>
            <person name="Nielsen K.F."/>
            <person name="Frisvad J.C."/>
            <person name="Workman M."/>
            <person name="Nielsen J."/>
        </authorList>
    </citation>
    <scope>NUCLEOTIDE SEQUENCE [LARGE SCALE GENOMIC DNA]</scope>
    <source>
        <strain evidence="3">IBT 4502</strain>
    </source>
</reference>
<keyword evidence="3" id="KW-1185">Reference proteome</keyword>
<accession>A0A1V6NQZ9</accession>
<dbReference type="OrthoDB" id="4473921at2759"/>
<sequence>MQRGSSSSSRHTSRSNSSSSEKDYALSVNIYGRGDARQGDPPAHWGAMLHKREEKHGDLYHVRKDDDFYYEDPAPRRPIESTTSHGRSEIKLLSNRRKETAEQVLNAYGKDKSNLPRGDANCQDWTVGALGALERERLAPQGTRDYWNANVGKSSPAIGDRLQRDGRSWVPKATVDSSGQGPADAKFGKEKVRQPVGRLNLDKFAGLSGGSKSKR</sequence>
<gene>
    <name evidence="2" type="ORF">PENPOL_c004G08504</name>
</gene>
<proteinExistence type="predicted"/>